<name>A0A8J5MB13_9STRA</name>
<evidence type="ECO:0000313" key="2">
    <source>
        <dbReference type="Proteomes" id="UP000709295"/>
    </source>
</evidence>
<sequence length="57" mass="6338">MLEGPLVECASHRLNRAVSRCLGEGAEDLDSVQAVMVKPRLLHNSSKPGTYYDYFGR</sequence>
<keyword evidence="2" id="KW-1185">Reference proteome</keyword>
<dbReference type="EMBL" id="JAENGY010000052">
    <property type="protein sequence ID" value="KAG6975736.1"/>
    <property type="molecule type" value="Genomic_DNA"/>
</dbReference>
<comment type="caution">
    <text evidence="1">The sequence shown here is derived from an EMBL/GenBank/DDBJ whole genome shotgun (WGS) entry which is preliminary data.</text>
</comment>
<dbReference type="AlphaFoldDB" id="A0A8J5MB13"/>
<accession>A0A8J5MB13</accession>
<reference evidence="1" key="1">
    <citation type="submission" date="2021-01" db="EMBL/GenBank/DDBJ databases">
        <title>Phytophthora aleatoria, a newly-described species from Pinus radiata is distinct from Phytophthora cactorum isolates based on comparative genomics.</title>
        <authorList>
            <person name="Mcdougal R."/>
            <person name="Panda P."/>
            <person name="Williams N."/>
            <person name="Studholme D.J."/>
        </authorList>
    </citation>
    <scope>NUCLEOTIDE SEQUENCE</scope>
    <source>
        <strain evidence="1">NZFS 4037</strain>
    </source>
</reference>
<gene>
    <name evidence="1" type="ORF">JG688_00002109</name>
</gene>
<dbReference type="Proteomes" id="UP000709295">
    <property type="component" value="Unassembled WGS sequence"/>
</dbReference>
<protein>
    <submittedName>
        <fullName evidence="1">Uncharacterized protein</fullName>
    </submittedName>
</protein>
<evidence type="ECO:0000313" key="1">
    <source>
        <dbReference type="EMBL" id="KAG6975736.1"/>
    </source>
</evidence>
<organism evidence="1 2">
    <name type="scientific">Phytophthora aleatoria</name>
    <dbReference type="NCBI Taxonomy" id="2496075"/>
    <lineage>
        <taxon>Eukaryota</taxon>
        <taxon>Sar</taxon>
        <taxon>Stramenopiles</taxon>
        <taxon>Oomycota</taxon>
        <taxon>Peronosporomycetes</taxon>
        <taxon>Peronosporales</taxon>
        <taxon>Peronosporaceae</taxon>
        <taxon>Phytophthora</taxon>
    </lineage>
</organism>
<proteinExistence type="predicted"/>